<feature type="compositionally biased region" description="Basic and acidic residues" evidence="1">
    <location>
        <begin position="181"/>
        <end position="191"/>
    </location>
</feature>
<name>A0A5C3M2A4_9AGAR</name>
<dbReference type="STRING" id="68775.A0A5C3M2A4"/>
<gene>
    <name evidence="2" type="ORF">BDQ12DRAFT_683738</name>
</gene>
<keyword evidence="3" id="KW-1185">Reference proteome</keyword>
<feature type="region of interest" description="Disordered" evidence="1">
    <location>
        <begin position="156"/>
        <end position="217"/>
    </location>
</feature>
<proteinExistence type="predicted"/>
<accession>A0A5C3M2A4</accession>
<dbReference type="Proteomes" id="UP000308652">
    <property type="component" value="Unassembled WGS sequence"/>
</dbReference>
<evidence type="ECO:0000256" key="1">
    <source>
        <dbReference type="SAM" id="MobiDB-lite"/>
    </source>
</evidence>
<protein>
    <submittedName>
        <fullName evidence="2">Uncharacterized protein</fullName>
    </submittedName>
</protein>
<feature type="region of interest" description="Disordered" evidence="1">
    <location>
        <begin position="100"/>
        <end position="134"/>
    </location>
</feature>
<organism evidence="2 3">
    <name type="scientific">Crucibulum laeve</name>
    <dbReference type="NCBI Taxonomy" id="68775"/>
    <lineage>
        <taxon>Eukaryota</taxon>
        <taxon>Fungi</taxon>
        <taxon>Dikarya</taxon>
        <taxon>Basidiomycota</taxon>
        <taxon>Agaricomycotina</taxon>
        <taxon>Agaricomycetes</taxon>
        <taxon>Agaricomycetidae</taxon>
        <taxon>Agaricales</taxon>
        <taxon>Agaricineae</taxon>
        <taxon>Nidulariaceae</taxon>
        <taxon>Crucibulum</taxon>
    </lineage>
</organism>
<dbReference type="OrthoDB" id="3892913at2759"/>
<dbReference type="EMBL" id="ML213603">
    <property type="protein sequence ID" value="TFK38486.1"/>
    <property type="molecule type" value="Genomic_DNA"/>
</dbReference>
<feature type="compositionally biased region" description="Basic and acidic residues" evidence="1">
    <location>
        <begin position="200"/>
        <end position="217"/>
    </location>
</feature>
<evidence type="ECO:0000313" key="2">
    <source>
        <dbReference type="EMBL" id="TFK38486.1"/>
    </source>
</evidence>
<feature type="compositionally biased region" description="Low complexity" evidence="1">
    <location>
        <begin position="64"/>
        <end position="75"/>
    </location>
</feature>
<feature type="region of interest" description="Disordered" evidence="1">
    <location>
        <begin position="55"/>
        <end position="84"/>
    </location>
</feature>
<evidence type="ECO:0000313" key="3">
    <source>
        <dbReference type="Proteomes" id="UP000308652"/>
    </source>
</evidence>
<reference evidence="2 3" key="1">
    <citation type="journal article" date="2019" name="Nat. Ecol. Evol.">
        <title>Megaphylogeny resolves global patterns of mushroom evolution.</title>
        <authorList>
            <person name="Varga T."/>
            <person name="Krizsan K."/>
            <person name="Foldi C."/>
            <person name="Dima B."/>
            <person name="Sanchez-Garcia M."/>
            <person name="Sanchez-Ramirez S."/>
            <person name="Szollosi G.J."/>
            <person name="Szarkandi J.G."/>
            <person name="Papp V."/>
            <person name="Albert L."/>
            <person name="Andreopoulos W."/>
            <person name="Angelini C."/>
            <person name="Antonin V."/>
            <person name="Barry K.W."/>
            <person name="Bougher N.L."/>
            <person name="Buchanan P."/>
            <person name="Buyck B."/>
            <person name="Bense V."/>
            <person name="Catcheside P."/>
            <person name="Chovatia M."/>
            <person name="Cooper J."/>
            <person name="Damon W."/>
            <person name="Desjardin D."/>
            <person name="Finy P."/>
            <person name="Geml J."/>
            <person name="Haridas S."/>
            <person name="Hughes K."/>
            <person name="Justo A."/>
            <person name="Karasinski D."/>
            <person name="Kautmanova I."/>
            <person name="Kiss B."/>
            <person name="Kocsube S."/>
            <person name="Kotiranta H."/>
            <person name="LaButti K.M."/>
            <person name="Lechner B.E."/>
            <person name="Liimatainen K."/>
            <person name="Lipzen A."/>
            <person name="Lukacs Z."/>
            <person name="Mihaltcheva S."/>
            <person name="Morgado L.N."/>
            <person name="Niskanen T."/>
            <person name="Noordeloos M.E."/>
            <person name="Ohm R.A."/>
            <person name="Ortiz-Santana B."/>
            <person name="Ovrebo C."/>
            <person name="Racz N."/>
            <person name="Riley R."/>
            <person name="Savchenko A."/>
            <person name="Shiryaev A."/>
            <person name="Soop K."/>
            <person name="Spirin V."/>
            <person name="Szebenyi C."/>
            <person name="Tomsovsky M."/>
            <person name="Tulloss R.E."/>
            <person name="Uehling J."/>
            <person name="Grigoriev I.V."/>
            <person name="Vagvolgyi C."/>
            <person name="Papp T."/>
            <person name="Martin F.M."/>
            <person name="Miettinen O."/>
            <person name="Hibbett D.S."/>
            <person name="Nagy L.G."/>
        </authorList>
    </citation>
    <scope>NUCLEOTIDE SEQUENCE [LARGE SCALE GENOMIC DNA]</scope>
    <source>
        <strain evidence="2 3">CBS 166.37</strain>
    </source>
</reference>
<sequence>MPSKIPWESLKAETLRAICRDLANKALNLKRDQMIHFLENVAEQGLEVSLGNLEETQPPKRAPRPAAASATSESAHNTRFQGTKRVRVFNTRLGLLTRRKASKIAEERRKRTPRAKAPRDNLPSKPGRSREIFAGVVLSPRQRTFERRQKDILIKTEIGTDEDRDEESHGKNAEESSLADSNKENNSRIVEDPPAGVDAAKPDGEHGDDMEMEMRDV</sequence>
<dbReference type="AlphaFoldDB" id="A0A5C3M2A4"/>